<feature type="transmembrane region" description="Helical" evidence="1">
    <location>
        <begin position="156"/>
        <end position="174"/>
    </location>
</feature>
<keyword evidence="1" id="KW-0812">Transmembrane</keyword>
<evidence type="ECO:0000259" key="2">
    <source>
        <dbReference type="Pfam" id="PF01757"/>
    </source>
</evidence>
<dbReference type="GO" id="GO:0016747">
    <property type="term" value="F:acyltransferase activity, transferring groups other than amino-acyl groups"/>
    <property type="evidence" value="ECO:0007669"/>
    <property type="project" value="InterPro"/>
</dbReference>
<keyword evidence="1" id="KW-1133">Transmembrane helix</keyword>
<proteinExistence type="predicted"/>
<keyword evidence="1" id="KW-0472">Membrane</keyword>
<dbReference type="EMBL" id="QRHQ01000012">
    <property type="protein sequence ID" value="RHF91130.1"/>
    <property type="molecule type" value="Genomic_DNA"/>
</dbReference>
<feature type="transmembrane region" description="Helical" evidence="1">
    <location>
        <begin position="308"/>
        <end position="328"/>
    </location>
</feature>
<dbReference type="InterPro" id="IPR002656">
    <property type="entry name" value="Acyl_transf_3_dom"/>
</dbReference>
<dbReference type="Pfam" id="PF01757">
    <property type="entry name" value="Acyl_transf_3"/>
    <property type="match status" value="1"/>
</dbReference>
<protein>
    <recommendedName>
        <fullName evidence="2">Acyltransferase 3 domain-containing protein</fullName>
    </recommendedName>
</protein>
<comment type="caution">
    <text evidence="3">The sequence shown here is derived from an EMBL/GenBank/DDBJ whole genome shotgun (WGS) entry which is preliminary data.</text>
</comment>
<feature type="transmembrane region" description="Helical" evidence="1">
    <location>
        <begin position="186"/>
        <end position="207"/>
    </location>
</feature>
<dbReference type="AlphaFoldDB" id="A0A414RDM3"/>
<feature type="domain" description="Acyltransferase 3" evidence="2">
    <location>
        <begin position="10"/>
        <end position="324"/>
    </location>
</feature>
<dbReference type="Proteomes" id="UP000283485">
    <property type="component" value="Unassembled WGS sequence"/>
</dbReference>
<evidence type="ECO:0000256" key="1">
    <source>
        <dbReference type="SAM" id="Phobius"/>
    </source>
</evidence>
<feature type="transmembrane region" description="Helical" evidence="1">
    <location>
        <begin position="219"/>
        <end position="240"/>
    </location>
</feature>
<evidence type="ECO:0000313" key="3">
    <source>
        <dbReference type="EMBL" id="RHF91130.1"/>
    </source>
</evidence>
<gene>
    <name evidence="3" type="ORF">DW653_07925</name>
</gene>
<organism evidence="3 4">
    <name type="scientific">Phocaeicola plebeius</name>
    <dbReference type="NCBI Taxonomy" id="310297"/>
    <lineage>
        <taxon>Bacteria</taxon>
        <taxon>Pseudomonadati</taxon>
        <taxon>Bacteroidota</taxon>
        <taxon>Bacteroidia</taxon>
        <taxon>Bacteroidales</taxon>
        <taxon>Bacteroidaceae</taxon>
        <taxon>Phocaeicola</taxon>
    </lineage>
</organism>
<feature type="transmembrane region" description="Helical" evidence="1">
    <location>
        <begin position="246"/>
        <end position="264"/>
    </location>
</feature>
<accession>A0A414RDM3</accession>
<feature type="transmembrane region" description="Helical" evidence="1">
    <location>
        <begin position="276"/>
        <end position="296"/>
    </location>
</feature>
<sequence>MLTKSESLQLKGSAILIMVLLHLFNRQENIDKCIISINLLGEPLVSQLAKFVEICVPLYLFLSGYGLYLLFEKNNTISPLKRVLKLYLIFWSCFIVFISLGCFLVPELYPGSWKIFIENFIAWKTSYNWEWWFIFPYVLLICVSNILFACIRRWNFFTSFLFSCVVYVISYWVISAYKSRLLESYALFNFFEFLRMLCSFMWGALFVKYDLFQRIKKVVNLNVYGNNVLMSIILVSAFLVRAMIPIHAASVFFMVIFACCFYMMKKSPYVESFFMLMGKHSTNIWLVHTFFCYYYFHDFIYGLKYPILIYILTLGLSVISSVVINKLYQLLFGKISSYIH</sequence>
<feature type="transmembrane region" description="Helical" evidence="1">
    <location>
        <begin position="129"/>
        <end position="149"/>
    </location>
</feature>
<feature type="transmembrane region" description="Helical" evidence="1">
    <location>
        <begin position="83"/>
        <end position="109"/>
    </location>
</feature>
<reference evidence="3 4" key="1">
    <citation type="submission" date="2018-08" db="EMBL/GenBank/DDBJ databases">
        <title>A genome reference for cultivated species of the human gut microbiota.</title>
        <authorList>
            <person name="Zou Y."/>
            <person name="Xue W."/>
            <person name="Luo G."/>
        </authorList>
    </citation>
    <scope>NUCLEOTIDE SEQUENCE [LARGE SCALE GENOMIC DNA]</scope>
    <source>
        <strain evidence="3 4">AM23-23</strain>
    </source>
</reference>
<dbReference type="RefSeq" id="WP_118211563.1">
    <property type="nucleotide sequence ID" value="NZ_DBFOHI010000072.1"/>
</dbReference>
<name>A0A414RDM3_9BACT</name>
<evidence type="ECO:0000313" key="4">
    <source>
        <dbReference type="Proteomes" id="UP000283485"/>
    </source>
</evidence>
<feature type="transmembrane region" description="Helical" evidence="1">
    <location>
        <begin position="51"/>
        <end position="71"/>
    </location>
</feature>